<gene>
    <name evidence="1" type="ORF">E5329_24765</name>
</gene>
<keyword evidence="2" id="KW-1185">Reference proteome</keyword>
<reference evidence="1" key="1">
    <citation type="submission" date="2019-04" db="EMBL/GenBank/DDBJ databases">
        <title>Microbes associate with the intestines of laboratory mice.</title>
        <authorList>
            <person name="Navarre W."/>
            <person name="Wong E."/>
            <person name="Huang K."/>
            <person name="Tropini C."/>
            <person name="Ng K."/>
            <person name="Yu B."/>
        </authorList>
    </citation>
    <scope>NUCLEOTIDE SEQUENCE</scope>
    <source>
        <strain evidence="1">NM01_1-7b</strain>
    </source>
</reference>
<evidence type="ECO:0000313" key="1">
    <source>
        <dbReference type="EMBL" id="TGY89482.1"/>
    </source>
</evidence>
<accession>A0AC61RPM4</accession>
<name>A0AC61RPM4_9FIRM</name>
<dbReference type="EMBL" id="SRYA01000088">
    <property type="protein sequence ID" value="TGY89482.1"/>
    <property type="molecule type" value="Genomic_DNA"/>
</dbReference>
<comment type="caution">
    <text evidence="1">The sequence shown here is derived from an EMBL/GenBank/DDBJ whole genome shotgun (WGS) entry which is preliminary data.</text>
</comment>
<evidence type="ECO:0000313" key="2">
    <source>
        <dbReference type="Proteomes" id="UP000304953"/>
    </source>
</evidence>
<dbReference type="Proteomes" id="UP000304953">
    <property type="component" value="Unassembled WGS sequence"/>
</dbReference>
<protein>
    <submittedName>
        <fullName evidence="1">AraC family transcriptional regulator</fullName>
    </submittedName>
</protein>
<proteinExistence type="predicted"/>
<sequence length="300" mass="34779">MEVNEVQEQMKAVQRMQEYIEEHLEEEITLANLSEVSLFSSWHSYRLFKNYLGMTPAEYIRRLRLSYSAMRLKKEQCLVIDAAYDCGFESVDGYTRAFYKEFGCNPGEYVKDPVPIGLFIPYGVKFRELRKDIVDMENLQSVFVQVIRKPERKVIIKRGIKAEDYFDYCAEVNCEVWGILMSMDSLCGEPVCLWLPEEYKKPGTSTYVQGVEVAPDYAGGIPEGFDIISLPMAEYLVVQGEPFQEEDYSQAILSVQYSLNHYDPSVIGYEWDDSNPRIQLEPRGERGYIEMRAIQKRGTK</sequence>
<organism evidence="1 2">
    <name type="scientific">Petralouisia muris</name>
    <dbReference type="NCBI Taxonomy" id="3032872"/>
    <lineage>
        <taxon>Bacteria</taxon>
        <taxon>Bacillati</taxon>
        <taxon>Bacillota</taxon>
        <taxon>Clostridia</taxon>
        <taxon>Lachnospirales</taxon>
        <taxon>Lachnospiraceae</taxon>
        <taxon>Petralouisia</taxon>
    </lineage>
</organism>